<dbReference type="PANTHER" id="PTHR34477">
    <property type="entry name" value="UPF0213 PROTEIN YHBQ"/>
    <property type="match status" value="1"/>
</dbReference>
<gene>
    <name evidence="3" type="ORF">EQG66_11105</name>
</gene>
<keyword evidence="4" id="KW-1185">Reference proteome</keyword>
<reference evidence="4" key="1">
    <citation type="submission" date="2019-01" db="EMBL/GenBank/DDBJ databases">
        <title>Cytophagaceae bacterium strain CAR-16.</title>
        <authorList>
            <person name="Chen W.-M."/>
        </authorList>
    </citation>
    <scope>NUCLEOTIDE SEQUENCE [LARGE SCALE GENOMIC DNA]</scope>
    <source>
        <strain evidence="4">CHR27</strain>
    </source>
</reference>
<dbReference type="PROSITE" id="PS50164">
    <property type="entry name" value="GIY_YIG"/>
    <property type="match status" value="1"/>
</dbReference>
<evidence type="ECO:0000259" key="2">
    <source>
        <dbReference type="PROSITE" id="PS50164"/>
    </source>
</evidence>
<organism evidence="3 4">
    <name type="scientific">Sphingobium fluviale</name>
    <dbReference type="NCBI Taxonomy" id="2506423"/>
    <lineage>
        <taxon>Bacteria</taxon>
        <taxon>Pseudomonadati</taxon>
        <taxon>Pseudomonadota</taxon>
        <taxon>Alphaproteobacteria</taxon>
        <taxon>Sphingomonadales</taxon>
        <taxon>Sphingomonadaceae</taxon>
        <taxon>Sphingobium</taxon>
    </lineage>
</organism>
<dbReference type="Pfam" id="PF01541">
    <property type="entry name" value="GIY-YIG"/>
    <property type="match status" value="1"/>
</dbReference>
<dbReference type="PANTHER" id="PTHR34477:SF5">
    <property type="entry name" value="BSL5627 PROTEIN"/>
    <property type="match status" value="1"/>
</dbReference>
<dbReference type="Proteomes" id="UP000290958">
    <property type="component" value="Unassembled WGS sequence"/>
</dbReference>
<sequence>MRGGWTYIMTNKPCGVLYVGVTSRLHARIEQHKRGKGSEFCRRYNLHTLVLAERHERIEDAIAREKAMKAWKREWKIRLIEEQNPEWRDLFSLLA</sequence>
<dbReference type="Gene3D" id="3.40.1440.10">
    <property type="entry name" value="GIY-YIG endonuclease"/>
    <property type="match status" value="1"/>
</dbReference>
<evidence type="ECO:0000313" key="4">
    <source>
        <dbReference type="Proteomes" id="UP000290958"/>
    </source>
</evidence>
<name>A0A4Q1KF98_9SPHN</name>
<protein>
    <submittedName>
        <fullName evidence="3">GIY-YIG nuclease family protein</fullName>
    </submittedName>
</protein>
<evidence type="ECO:0000256" key="1">
    <source>
        <dbReference type="ARBA" id="ARBA00007435"/>
    </source>
</evidence>
<dbReference type="CDD" id="cd10448">
    <property type="entry name" value="GIY-YIG_unchar_3"/>
    <property type="match status" value="1"/>
</dbReference>
<comment type="similarity">
    <text evidence="1">Belongs to the UPF0213 family.</text>
</comment>
<dbReference type="OrthoDB" id="287318at2"/>
<dbReference type="AlphaFoldDB" id="A0A4Q1KF98"/>
<dbReference type="InterPro" id="IPR000305">
    <property type="entry name" value="GIY-YIG_endonuc"/>
</dbReference>
<evidence type="ECO:0000313" key="3">
    <source>
        <dbReference type="EMBL" id="RXR27634.1"/>
    </source>
</evidence>
<dbReference type="RefSeq" id="WP_129404663.1">
    <property type="nucleotide sequence ID" value="NZ_SBKP01000011.1"/>
</dbReference>
<dbReference type="SMART" id="SM00465">
    <property type="entry name" value="GIYc"/>
    <property type="match status" value="1"/>
</dbReference>
<dbReference type="InterPro" id="IPR035901">
    <property type="entry name" value="GIY-YIG_endonuc_sf"/>
</dbReference>
<comment type="caution">
    <text evidence="3">The sequence shown here is derived from an EMBL/GenBank/DDBJ whole genome shotgun (WGS) entry which is preliminary data.</text>
</comment>
<accession>A0A4Q1KF98</accession>
<dbReference type="SUPFAM" id="SSF82771">
    <property type="entry name" value="GIY-YIG endonuclease"/>
    <property type="match status" value="1"/>
</dbReference>
<feature type="domain" description="GIY-YIG" evidence="2">
    <location>
        <begin position="2"/>
        <end position="78"/>
    </location>
</feature>
<proteinExistence type="inferred from homology"/>
<dbReference type="EMBL" id="SBKP01000011">
    <property type="protein sequence ID" value="RXR27634.1"/>
    <property type="molecule type" value="Genomic_DNA"/>
</dbReference>
<dbReference type="InterPro" id="IPR050190">
    <property type="entry name" value="UPF0213_domain"/>
</dbReference>